<protein>
    <recommendedName>
        <fullName evidence="3">Glycosyltransferase subfamily 4-like N-terminal domain-containing protein</fullName>
    </recommendedName>
</protein>
<dbReference type="AlphaFoldDB" id="A0A1F6PDD3"/>
<accession>A0A1F6PDD3</accession>
<proteinExistence type="predicted"/>
<name>A0A1F6PDD3_9BACT</name>
<gene>
    <name evidence="1" type="ORF">A2538_03770</name>
</gene>
<comment type="caution">
    <text evidence="1">The sequence shown here is derived from an EMBL/GenBank/DDBJ whole genome shotgun (WGS) entry which is preliminary data.</text>
</comment>
<reference evidence="1 2" key="1">
    <citation type="journal article" date="2016" name="Nat. Commun.">
        <title>Thousands of microbial genomes shed light on interconnected biogeochemical processes in an aquifer system.</title>
        <authorList>
            <person name="Anantharaman K."/>
            <person name="Brown C.T."/>
            <person name="Hug L.A."/>
            <person name="Sharon I."/>
            <person name="Castelle C.J."/>
            <person name="Probst A.J."/>
            <person name="Thomas B.C."/>
            <person name="Singh A."/>
            <person name="Wilkins M.J."/>
            <person name="Karaoz U."/>
            <person name="Brodie E.L."/>
            <person name="Williams K.H."/>
            <person name="Hubbard S.S."/>
            <person name="Banfield J.F."/>
        </authorList>
    </citation>
    <scope>NUCLEOTIDE SEQUENCE [LARGE SCALE GENOMIC DNA]</scope>
</reference>
<dbReference type="Proteomes" id="UP000178254">
    <property type="component" value="Unassembled WGS sequence"/>
</dbReference>
<dbReference type="STRING" id="1798709.A2538_03770"/>
<evidence type="ECO:0000313" key="2">
    <source>
        <dbReference type="Proteomes" id="UP000178254"/>
    </source>
</evidence>
<dbReference type="SUPFAM" id="SSF53756">
    <property type="entry name" value="UDP-Glycosyltransferase/glycogen phosphorylase"/>
    <property type="match status" value="1"/>
</dbReference>
<organism evidence="1 2">
    <name type="scientific">Candidatus Magasanikbacteria bacterium RIFOXYD2_FULL_41_14</name>
    <dbReference type="NCBI Taxonomy" id="1798709"/>
    <lineage>
        <taxon>Bacteria</taxon>
        <taxon>Candidatus Magasanikiibacteriota</taxon>
    </lineage>
</organism>
<evidence type="ECO:0008006" key="3">
    <source>
        <dbReference type="Google" id="ProtNLM"/>
    </source>
</evidence>
<evidence type="ECO:0000313" key="1">
    <source>
        <dbReference type="EMBL" id="OGH93954.1"/>
    </source>
</evidence>
<dbReference type="Gene3D" id="3.40.50.2000">
    <property type="entry name" value="Glycogen Phosphorylase B"/>
    <property type="match status" value="1"/>
</dbReference>
<sequence>MKVIHIAPSAFNYFDDIRDRVFSWVEELNERGIDATVLTLQYETPTREVKRQVAAAAPSVEYDHADSVAVVTESIVRTIKPPEREIIHLHTPFLGGGRDIINFVKSRPDAHFLVTHHRPVRIVDFFSIYIHFYNQFYLPKLFFRAEAILLIEPKKSTNNETERLAGSTHIFRVNIDKKDNVNYPHPMPVEGVADNLILMYNYLMGK</sequence>
<dbReference type="EMBL" id="MFRE01000015">
    <property type="protein sequence ID" value="OGH93954.1"/>
    <property type="molecule type" value="Genomic_DNA"/>
</dbReference>